<proteinExistence type="predicted"/>
<gene>
    <name evidence="1" type="ORF">GCM10022257_00270</name>
</gene>
<evidence type="ECO:0000313" key="1">
    <source>
        <dbReference type="EMBL" id="GAA4267926.1"/>
    </source>
</evidence>
<evidence type="ECO:0008006" key="3">
    <source>
        <dbReference type="Google" id="ProtNLM"/>
    </source>
</evidence>
<keyword evidence="2" id="KW-1185">Reference proteome</keyword>
<dbReference type="EMBL" id="BAABAV010000001">
    <property type="protein sequence ID" value="GAA4267926.1"/>
    <property type="molecule type" value="Genomic_DNA"/>
</dbReference>
<protein>
    <recommendedName>
        <fullName evidence="3">DUF4468 domain-containing protein</fullName>
    </recommendedName>
</protein>
<organism evidence="1 2">
    <name type="scientific">Hyunsoonleella aestuarii</name>
    <dbReference type="NCBI Taxonomy" id="912802"/>
    <lineage>
        <taxon>Bacteria</taxon>
        <taxon>Pseudomonadati</taxon>
        <taxon>Bacteroidota</taxon>
        <taxon>Flavobacteriia</taxon>
        <taxon>Flavobacteriales</taxon>
        <taxon>Flavobacteriaceae</taxon>
    </lineage>
</organism>
<accession>A0ABP8E775</accession>
<sequence>MKLTIYFTFLLSSFFGFSQNKFIFKENGLTPKVISSNIVRLTENEIHKKSLEWIKITPKNINLASHLSNNNNTIYLNGLEDNAIRVGKQFYHLKYTVKIRFEQGKYNFEPILIQTKLNSKYDLGWTDFNIKSGSSFFKNGRIIKKTQSYVKDIPAILNKLNNDLNNYLKINSGKE</sequence>
<name>A0ABP8E775_9FLAO</name>
<reference evidence="2" key="1">
    <citation type="journal article" date="2019" name="Int. J. Syst. Evol. Microbiol.">
        <title>The Global Catalogue of Microorganisms (GCM) 10K type strain sequencing project: providing services to taxonomists for standard genome sequencing and annotation.</title>
        <authorList>
            <consortium name="The Broad Institute Genomics Platform"/>
            <consortium name="The Broad Institute Genome Sequencing Center for Infectious Disease"/>
            <person name="Wu L."/>
            <person name="Ma J."/>
        </authorList>
    </citation>
    <scope>NUCLEOTIDE SEQUENCE [LARGE SCALE GENOMIC DNA]</scope>
    <source>
        <strain evidence="2">JCM 17452</strain>
    </source>
</reference>
<comment type="caution">
    <text evidence="1">The sequence shown here is derived from an EMBL/GenBank/DDBJ whole genome shotgun (WGS) entry which is preliminary data.</text>
</comment>
<evidence type="ECO:0000313" key="2">
    <source>
        <dbReference type="Proteomes" id="UP001500027"/>
    </source>
</evidence>
<dbReference type="Proteomes" id="UP001500027">
    <property type="component" value="Unassembled WGS sequence"/>
</dbReference>
<dbReference type="RefSeq" id="WP_139002073.1">
    <property type="nucleotide sequence ID" value="NZ_BAABAV010000001.1"/>
</dbReference>